<accession>A0A814FBA3</accession>
<organism evidence="1 2">
    <name type="scientific">Rotaria sordida</name>
    <dbReference type="NCBI Taxonomy" id="392033"/>
    <lineage>
        <taxon>Eukaryota</taxon>
        <taxon>Metazoa</taxon>
        <taxon>Spiralia</taxon>
        <taxon>Gnathifera</taxon>
        <taxon>Rotifera</taxon>
        <taxon>Eurotatoria</taxon>
        <taxon>Bdelloidea</taxon>
        <taxon>Philodinida</taxon>
        <taxon>Philodinidae</taxon>
        <taxon>Rotaria</taxon>
    </lineage>
</organism>
<dbReference type="Proteomes" id="UP000663870">
    <property type="component" value="Unassembled WGS sequence"/>
</dbReference>
<comment type="caution">
    <text evidence="1">The sequence shown here is derived from an EMBL/GenBank/DDBJ whole genome shotgun (WGS) entry which is preliminary data.</text>
</comment>
<proteinExistence type="predicted"/>
<keyword evidence="2" id="KW-1185">Reference proteome</keyword>
<sequence>MGHLFTKMTTVWLEQQTAPMMTQYGLKPTYTKRKRTDYDDISNKRKIIIDSITMNDSDDDERLSLSPRVSPIIPKVTKSSSFVNRSLSSMTLFKCQLCRRCLRNKDIYMDHMTMCAVQRQASIKIVRAKKDKDKISIL</sequence>
<evidence type="ECO:0000313" key="1">
    <source>
        <dbReference type="EMBL" id="CAF0982738.1"/>
    </source>
</evidence>
<dbReference type="AlphaFoldDB" id="A0A814FBA3"/>
<name>A0A814FBA3_9BILA</name>
<evidence type="ECO:0000313" key="2">
    <source>
        <dbReference type="Proteomes" id="UP000663870"/>
    </source>
</evidence>
<dbReference type="EMBL" id="CAJNOL010000283">
    <property type="protein sequence ID" value="CAF0982738.1"/>
    <property type="molecule type" value="Genomic_DNA"/>
</dbReference>
<reference evidence="1" key="1">
    <citation type="submission" date="2021-02" db="EMBL/GenBank/DDBJ databases">
        <authorList>
            <person name="Nowell W R."/>
        </authorList>
    </citation>
    <scope>NUCLEOTIDE SEQUENCE</scope>
</reference>
<gene>
    <name evidence="1" type="ORF">JXQ802_LOCUS13266</name>
</gene>
<protein>
    <submittedName>
        <fullName evidence="1">Uncharacterized protein</fullName>
    </submittedName>
</protein>